<organism evidence="2 3">
    <name type="scientific">Actinophytocola xinjiangensis</name>
    <dbReference type="NCBI Taxonomy" id="485602"/>
    <lineage>
        <taxon>Bacteria</taxon>
        <taxon>Bacillati</taxon>
        <taxon>Actinomycetota</taxon>
        <taxon>Actinomycetes</taxon>
        <taxon>Pseudonocardiales</taxon>
        <taxon>Pseudonocardiaceae</taxon>
    </lineage>
</organism>
<feature type="transmembrane region" description="Helical" evidence="1">
    <location>
        <begin position="12"/>
        <end position="32"/>
    </location>
</feature>
<keyword evidence="1" id="KW-0812">Transmembrane</keyword>
<sequence length="180" mass="19608">MGEDDSRGTTKWLGVAGLVVAVAGGIVIPILLQDDQPAADECLEGTWVEDVTGRSIGLEADTSVKADAAGTVEVTFAKAKAIWTLDLRLYSRPEDGAYSVRLSGTLNVDYETSEQADDRHVLTVTSEPNGKATRELFKGTVKQPDDPRHDPRRMIPQGAREYYCDDETLTIVDGGFYTKK</sequence>
<evidence type="ECO:0000313" key="2">
    <source>
        <dbReference type="EMBL" id="OLF12820.1"/>
    </source>
</evidence>
<dbReference type="AlphaFoldDB" id="A0A7Z0WQW2"/>
<gene>
    <name evidence="2" type="ORF">BLA60_06000</name>
</gene>
<dbReference type="Proteomes" id="UP000185696">
    <property type="component" value="Unassembled WGS sequence"/>
</dbReference>
<name>A0A7Z0WQW2_9PSEU</name>
<proteinExistence type="predicted"/>
<keyword evidence="3" id="KW-1185">Reference proteome</keyword>
<keyword evidence="1" id="KW-1133">Transmembrane helix</keyword>
<evidence type="ECO:0000256" key="1">
    <source>
        <dbReference type="SAM" id="Phobius"/>
    </source>
</evidence>
<dbReference type="EMBL" id="MSIF01000002">
    <property type="protein sequence ID" value="OLF12820.1"/>
    <property type="molecule type" value="Genomic_DNA"/>
</dbReference>
<protein>
    <submittedName>
        <fullName evidence="2">Uncharacterized protein</fullName>
    </submittedName>
</protein>
<comment type="caution">
    <text evidence="2">The sequence shown here is derived from an EMBL/GenBank/DDBJ whole genome shotgun (WGS) entry which is preliminary data.</text>
</comment>
<evidence type="ECO:0000313" key="3">
    <source>
        <dbReference type="Proteomes" id="UP000185696"/>
    </source>
</evidence>
<reference evidence="2 3" key="1">
    <citation type="submission" date="2016-12" db="EMBL/GenBank/DDBJ databases">
        <title>The draft genome sequence of Actinophytocola xinjiangensis.</title>
        <authorList>
            <person name="Wang W."/>
            <person name="Yuan L."/>
        </authorList>
    </citation>
    <scope>NUCLEOTIDE SEQUENCE [LARGE SCALE GENOMIC DNA]</scope>
    <source>
        <strain evidence="2 3">CGMCC 4.4663</strain>
    </source>
</reference>
<accession>A0A7Z0WQW2</accession>
<dbReference type="RefSeq" id="WP_075131728.1">
    <property type="nucleotide sequence ID" value="NZ_MSIF01000002.1"/>
</dbReference>
<keyword evidence="1" id="KW-0472">Membrane</keyword>